<dbReference type="PROSITE" id="PS50005">
    <property type="entry name" value="TPR"/>
    <property type="match status" value="1"/>
</dbReference>
<dbReference type="EC" id="2.7.13.3" evidence="4"/>
<dbReference type="SMART" id="SM00387">
    <property type="entry name" value="HATPase_c"/>
    <property type="match status" value="1"/>
</dbReference>
<keyword evidence="20" id="KW-0812">Transmembrane</keyword>
<keyword evidence="11" id="KW-0547">Nucleotide-binding</keyword>
<dbReference type="SUPFAM" id="SSF48452">
    <property type="entry name" value="TPR-like"/>
    <property type="match status" value="2"/>
</dbReference>
<dbReference type="GO" id="GO:0005524">
    <property type="term" value="F:ATP binding"/>
    <property type="evidence" value="ECO:0007669"/>
    <property type="project" value="UniProtKB-KW"/>
</dbReference>
<dbReference type="Gene3D" id="3.30.565.10">
    <property type="entry name" value="Histidine kinase-like ATPase, C-terminal domain"/>
    <property type="match status" value="1"/>
</dbReference>
<dbReference type="Pfam" id="PF02518">
    <property type="entry name" value="HATPase_c"/>
    <property type="match status" value="1"/>
</dbReference>
<dbReference type="GO" id="GO:0005737">
    <property type="term" value="C:cytoplasm"/>
    <property type="evidence" value="ECO:0007669"/>
    <property type="project" value="UniProtKB-SubCell"/>
</dbReference>
<gene>
    <name evidence="22" type="ORF">HZF10_13030</name>
</gene>
<comment type="catalytic activity">
    <reaction evidence="1">
        <text>ATP + protein L-histidine = ADP + protein N-phospho-L-histidine.</text>
        <dbReference type="EC" id="2.7.13.3"/>
    </reaction>
</comment>
<dbReference type="PROSITE" id="PS51257">
    <property type="entry name" value="PROKAR_LIPOPROTEIN"/>
    <property type="match status" value="1"/>
</dbReference>
<dbReference type="GO" id="GO:0046983">
    <property type="term" value="F:protein dimerization activity"/>
    <property type="evidence" value="ECO:0007669"/>
    <property type="project" value="InterPro"/>
</dbReference>
<dbReference type="CDD" id="cd16917">
    <property type="entry name" value="HATPase_UhpB-NarQ-NarX-like"/>
    <property type="match status" value="1"/>
</dbReference>
<dbReference type="Pfam" id="PF07730">
    <property type="entry name" value="HisKA_3"/>
    <property type="match status" value="1"/>
</dbReference>
<evidence type="ECO:0000256" key="18">
    <source>
        <dbReference type="ARBA" id="ARBA00030800"/>
    </source>
</evidence>
<reference evidence="22 23" key="1">
    <citation type="submission" date="2020-07" db="EMBL/GenBank/DDBJ databases">
        <authorList>
            <person name="Sun Q."/>
        </authorList>
    </citation>
    <scope>NUCLEOTIDE SEQUENCE [LARGE SCALE GENOMIC DNA]</scope>
    <source>
        <strain evidence="22 23">MAH-1</strain>
    </source>
</reference>
<comment type="caution">
    <text evidence="22">The sequence shown here is derived from an EMBL/GenBank/DDBJ whole genome shotgun (WGS) entry which is preliminary data.</text>
</comment>
<evidence type="ECO:0000256" key="6">
    <source>
        <dbReference type="ARBA" id="ARBA00022485"/>
    </source>
</evidence>
<protein>
    <recommendedName>
        <fullName evidence="5">Oxygen sensor histidine kinase NreB</fullName>
        <ecNumber evidence="4">2.7.13.3</ecNumber>
    </recommendedName>
    <alternativeName>
        <fullName evidence="18">Nitrogen regulation protein B</fullName>
    </alternativeName>
</protein>
<dbReference type="Proteomes" id="UP000535020">
    <property type="component" value="Unassembled WGS sequence"/>
</dbReference>
<dbReference type="InterPro" id="IPR005467">
    <property type="entry name" value="His_kinase_dom"/>
</dbReference>
<evidence type="ECO:0000256" key="4">
    <source>
        <dbReference type="ARBA" id="ARBA00012438"/>
    </source>
</evidence>
<keyword evidence="19" id="KW-0802">TPR repeat</keyword>
<evidence type="ECO:0000256" key="13">
    <source>
        <dbReference type="ARBA" id="ARBA00022840"/>
    </source>
</evidence>
<feature type="domain" description="Histidine kinase" evidence="21">
    <location>
        <begin position="419"/>
        <end position="640"/>
    </location>
</feature>
<evidence type="ECO:0000259" key="21">
    <source>
        <dbReference type="PROSITE" id="PS50109"/>
    </source>
</evidence>
<evidence type="ECO:0000256" key="17">
    <source>
        <dbReference type="ARBA" id="ARBA00024827"/>
    </source>
</evidence>
<dbReference type="Gene3D" id="1.20.5.1930">
    <property type="match status" value="1"/>
</dbReference>
<dbReference type="RefSeq" id="WP_176006658.1">
    <property type="nucleotide sequence ID" value="NZ_JABWMI010000014.1"/>
</dbReference>
<evidence type="ECO:0000256" key="5">
    <source>
        <dbReference type="ARBA" id="ARBA00017322"/>
    </source>
</evidence>
<dbReference type="GO" id="GO:0016020">
    <property type="term" value="C:membrane"/>
    <property type="evidence" value="ECO:0007669"/>
    <property type="project" value="InterPro"/>
</dbReference>
<dbReference type="PRINTS" id="PR00344">
    <property type="entry name" value="BCTRLSENSOR"/>
</dbReference>
<evidence type="ECO:0000256" key="20">
    <source>
        <dbReference type="SAM" id="Phobius"/>
    </source>
</evidence>
<keyword evidence="13" id="KW-0067">ATP-binding</keyword>
<dbReference type="InterPro" id="IPR003594">
    <property type="entry name" value="HATPase_dom"/>
</dbReference>
<keyword evidence="14" id="KW-0408">Iron</keyword>
<dbReference type="PROSITE" id="PS50109">
    <property type="entry name" value="HIS_KIN"/>
    <property type="match status" value="1"/>
</dbReference>
<keyword evidence="7" id="KW-0963">Cytoplasm</keyword>
<keyword evidence="10" id="KW-0479">Metal-binding</keyword>
<evidence type="ECO:0000313" key="23">
    <source>
        <dbReference type="Proteomes" id="UP000535020"/>
    </source>
</evidence>
<evidence type="ECO:0000256" key="16">
    <source>
        <dbReference type="ARBA" id="ARBA00023014"/>
    </source>
</evidence>
<dbReference type="InterPro" id="IPR036890">
    <property type="entry name" value="HATPase_C_sf"/>
</dbReference>
<dbReference type="InterPro" id="IPR050482">
    <property type="entry name" value="Sensor_HK_TwoCompSys"/>
</dbReference>
<comment type="cofactor">
    <cofactor evidence="2">
        <name>[4Fe-4S] cluster</name>
        <dbReference type="ChEBI" id="CHEBI:49883"/>
    </cofactor>
</comment>
<evidence type="ECO:0000256" key="10">
    <source>
        <dbReference type="ARBA" id="ARBA00022723"/>
    </source>
</evidence>
<name>A0A7Y8Y3C9_9FLAO</name>
<dbReference type="Pfam" id="PF13424">
    <property type="entry name" value="TPR_12"/>
    <property type="match status" value="2"/>
</dbReference>
<dbReference type="GO" id="GO:0000155">
    <property type="term" value="F:phosphorelay sensor kinase activity"/>
    <property type="evidence" value="ECO:0007669"/>
    <property type="project" value="InterPro"/>
</dbReference>
<keyword evidence="9" id="KW-0808">Transferase</keyword>
<dbReference type="SUPFAM" id="SSF55874">
    <property type="entry name" value="ATPase domain of HSP90 chaperone/DNA topoisomerase II/histidine kinase"/>
    <property type="match status" value="1"/>
</dbReference>
<evidence type="ECO:0000313" key="22">
    <source>
        <dbReference type="EMBL" id="NYA71849.1"/>
    </source>
</evidence>
<evidence type="ECO:0000256" key="15">
    <source>
        <dbReference type="ARBA" id="ARBA00023012"/>
    </source>
</evidence>
<dbReference type="Pfam" id="PF13181">
    <property type="entry name" value="TPR_8"/>
    <property type="match status" value="1"/>
</dbReference>
<keyword evidence="12 22" id="KW-0418">Kinase</keyword>
<dbReference type="SMART" id="SM00028">
    <property type="entry name" value="TPR"/>
    <property type="match status" value="7"/>
</dbReference>
<dbReference type="InterPro" id="IPR004358">
    <property type="entry name" value="Sig_transdc_His_kin-like_C"/>
</dbReference>
<dbReference type="PANTHER" id="PTHR24421">
    <property type="entry name" value="NITRATE/NITRITE SENSOR PROTEIN NARX-RELATED"/>
    <property type="match status" value="1"/>
</dbReference>
<keyword evidence="16" id="KW-0411">Iron-sulfur</keyword>
<keyword evidence="6" id="KW-0004">4Fe-4S</keyword>
<dbReference type="PANTHER" id="PTHR24421:SF10">
    <property type="entry name" value="NITRATE_NITRITE SENSOR PROTEIN NARQ"/>
    <property type="match status" value="1"/>
</dbReference>
<dbReference type="InterPro" id="IPR011712">
    <property type="entry name" value="Sig_transdc_His_kin_sub3_dim/P"/>
</dbReference>
<keyword evidence="23" id="KW-1185">Reference proteome</keyword>
<feature type="repeat" description="TPR" evidence="19">
    <location>
        <begin position="151"/>
        <end position="184"/>
    </location>
</feature>
<keyword evidence="15" id="KW-0902">Two-component regulatory system</keyword>
<dbReference type="InterPro" id="IPR019734">
    <property type="entry name" value="TPR_rpt"/>
</dbReference>
<evidence type="ECO:0000256" key="12">
    <source>
        <dbReference type="ARBA" id="ARBA00022777"/>
    </source>
</evidence>
<evidence type="ECO:0000256" key="3">
    <source>
        <dbReference type="ARBA" id="ARBA00004496"/>
    </source>
</evidence>
<dbReference type="GO" id="GO:0051539">
    <property type="term" value="F:4 iron, 4 sulfur cluster binding"/>
    <property type="evidence" value="ECO:0007669"/>
    <property type="project" value="UniProtKB-KW"/>
</dbReference>
<organism evidence="22 23">
    <name type="scientific">Flavobacterium agri</name>
    <dbReference type="NCBI Taxonomy" id="2743471"/>
    <lineage>
        <taxon>Bacteria</taxon>
        <taxon>Pseudomonadati</taxon>
        <taxon>Bacteroidota</taxon>
        <taxon>Flavobacteriia</taxon>
        <taxon>Flavobacteriales</taxon>
        <taxon>Flavobacteriaceae</taxon>
        <taxon>Flavobacterium</taxon>
    </lineage>
</organism>
<proteinExistence type="predicted"/>
<evidence type="ECO:0000256" key="19">
    <source>
        <dbReference type="PROSITE-ProRule" id="PRU00339"/>
    </source>
</evidence>
<evidence type="ECO:0000256" key="11">
    <source>
        <dbReference type="ARBA" id="ARBA00022741"/>
    </source>
</evidence>
<keyword evidence="8" id="KW-0597">Phosphoprotein</keyword>
<evidence type="ECO:0000256" key="14">
    <source>
        <dbReference type="ARBA" id="ARBA00023004"/>
    </source>
</evidence>
<evidence type="ECO:0000256" key="7">
    <source>
        <dbReference type="ARBA" id="ARBA00022490"/>
    </source>
</evidence>
<evidence type="ECO:0000256" key="2">
    <source>
        <dbReference type="ARBA" id="ARBA00001966"/>
    </source>
</evidence>
<feature type="transmembrane region" description="Helical" evidence="20">
    <location>
        <begin position="389"/>
        <end position="408"/>
    </location>
</feature>
<dbReference type="EMBL" id="JACBJI010000005">
    <property type="protein sequence ID" value="NYA71849.1"/>
    <property type="molecule type" value="Genomic_DNA"/>
</dbReference>
<evidence type="ECO:0000256" key="1">
    <source>
        <dbReference type="ARBA" id="ARBA00000085"/>
    </source>
</evidence>
<evidence type="ECO:0000256" key="9">
    <source>
        <dbReference type="ARBA" id="ARBA00022679"/>
    </source>
</evidence>
<accession>A0A7Y8Y3C9</accession>
<dbReference type="AlphaFoldDB" id="A0A7Y8Y3C9"/>
<dbReference type="InterPro" id="IPR011990">
    <property type="entry name" value="TPR-like_helical_dom_sf"/>
</dbReference>
<dbReference type="Gene3D" id="1.25.40.10">
    <property type="entry name" value="Tetratricopeptide repeat domain"/>
    <property type="match status" value="2"/>
</dbReference>
<sequence length="642" mass="72657">MRFILFLFALLMIGCAREKKTGSTQFTSKQQQIITEFRRMPQVAKLSVDSMKVFADKLGALAQGQPNDFKAMALLAKGGMYMNKGQYELGHKTFENALRLLARSKADTLRARALLGIGNYYKNTGDNPKALENLLAAQKIFEIRQNKSGIATSNGNLGQVYMQKNDMALAKEHLRKAMDVYAHQKWQNPYLTAAHTLANVHGISGEFGQALKIDNEAIRIADSIASPKLKVPFLDNKAMCYMYSGRLDSAEFYFNETLKIDLMVGDEKQVADSYSNLSQLELMKGNYAASEKYALKSVDILKSVHNNNNLVKSYAVLAELYTAWGKYPQAIKAKDDYVELYKKLMNEKREEAMAEFKIVHETEKKEKIIAQNHIELLKKEKEVQNRNNLIIGISLAALFIAFAGFLIYRQQRVVNRQQAQEHELKTAIAQIETQNKLQEQRLDISRDLHDNIGAQLTFIISSVDNLRYAFDLKDSKLEKKLEGINNFTKSTIIELRDTIWAMNNAEISPEDLRVRIFNFVEKAKNAKEDIDFVFNIDERLDHLRFSSVAGMNLYRTIQEAVNNAVKYAQASKIGIFIECEKDDLHLRIEDNGDGFEPESAQNGNGLHNMKKRVGALGGKFNLQSQIGQGTHIHIVIPGICAT</sequence>
<evidence type="ECO:0000256" key="8">
    <source>
        <dbReference type="ARBA" id="ARBA00022553"/>
    </source>
</evidence>
<comment type="function">
    <text evidence="17">Member of the two-component regulatory system NreB/NreC involved in the control of dissimilatory nitrate/nitrite reduction in response to oxygen. NreB functions as a direct oxygen sensor histidine kinase which is autophosphorylated, in the absence of oxygen, probably at the conserved histidine residue, and transfers its phosphate group probably to a conserved aspartate residue of NreC. NreB/NreC activates the expression of the nitrate (narGHJI) and nitrite (nir) reductase operons, as well as the putative nitrate transporter gene narT.</text>
</comment>
<dbReference type="GO" id="GO:0046872">
    <property type="term" value="F:metal ion binding"/>
    <property type="evidence" value="ECO:0007669"/>
    <property type="project" value="UniProtKB-KW"/>
</dbReference>
<keyword evidence="20" id="KW-1133">Transmembrane helix</keyword>
<comment type="subcellular location">
    <subcellularLocation>
        <location evidence="3">Cytoplasm</location>
    </subcellularLocation>
</comment>
<keyword evidence="20" id="KW-0472">Membrane</keyword>